<name>A0A1V8RUU1_9HYPH</name>
<comment type="caution">
    <text evidence="1">The sequence shown here is derived from an EMBL/GenBank/DDBJ whole genome shotgun (WGS) entry which is preliminary data.</text>
</comment>
<keyword evidence="2" id="KW-1185">Reference proteome</keyword>
<proteinExistence type="predicted"/>
<dbReference type="EMBL" id="MDET01000005">
    <property type="protein sequence ID" value="OQM76789.1"/>
    <property type="molecule type" value="Genomic_DNA"/>
</dbReference>
<dbReference type="AlphaFoldDB" id="A0A1V8RUU1"/>
<protein>
    <submittedName>
        <fullName evidence="1">Uncharacterized protein</fullName>
    </submittedName>
</protein>
<reference evidence="1 2" key="1">
    <citation type="journal article" date="2016" name="Int. J. Syst. Evol. Microbiol.">
        <title>Pseudaminobacter manganicus sp. nov., isolated from sludge of a manganese mine.</title>
        <authorList>
            <person name="Li J."/>
            <person name="Huang J."/>
            <person name="Liao S."/>
            <person name="Wang G."/>
        </authorList>
    </citation>
    <scope>NUCLEOTIDE SEQUENCE [LARGE SCALE GENOMIC DNA]</scope>
    <source>
        <strain evidence="1 2">JH-7</strain>
    </source>
</reference>
<evidence type="ECO:0000313" key="1">
    <source>
        <dbReference type="EMBL" id="OQM76789.1"/>
    </source>
</evidence>
<accession>A0A1V8RUU1</accession>
<sequence length="75" mass="7811">MLIDPREEEGADLFAIAGEEVGSGEIPLAFLKRDETLEFTTPAGGGGPTGAVSVANLWEEVKAGLVRQGRGGGRR</sequence>
<organism evidence="1 2">
    <name type="scientific">Manganibacter manganicus</name>
    <dbReference type="NCBI Taxonomy" id="1873176"/>
    <lineage>
        <taxon>Bacteria</taxon>
        <taxon>Pseudomonadati</taxon>
        <taxon>Pseudomonadota</taxon>
        <taxon>Alphaproteobacteria</taxon>
        <taxon>Hyphomicrobiales</taxon>
        <taxon>Phyllobacteriaceae</taxon>
        <taxon>Manganibacter</taxon>
    </lineage>
</organism>
<dbReference type="Proteomes" id="UP000191905">
    <property type="component" value="Unassembled WGS sequence"/>
</dbReference>
<evidence type="ECO:0000313" key="2">
    <source>
        <dbReference type="Proteomes" id="UP000191905"/>
    </source>
</evidence>
<gene>
    <name evidence="1" type="ORF">BFN67_12850</name>
</gene>